<protein>
    <submittedName>
        <fullName evidence="4">CLC2A protein</fullName>
    </submittedName>
</protein>
<dbReference type="PANTHER" id="PTHR45710">
    <property type="entry name" value="C-TYPE LECTIN DOMAIN-CONTAINING PROTEIN 180"/>
    <property type="match status" value="1"/>
</dbReference>
<dbReference type="PANTHER" id="PTHR45710:SF35">
    <property type="entry name" value="C-TYPE LECTIN DOMAIN FAMILY 2 MEMBER D"/>
    <property type="match status" value="1"/>
</dbReference>
<dbReference type="EMBL" id="WEIV01025333">
    <property type="protein sequence ID" value="NWI59384.1"/>
    <property type="molecule type" value="Genomic_DNA"/>
</dbReference>
<dbReference type="InterPro" id="IPR016187">
    <property type="entry name" value="CTDL_fold"/>
</dbReference>
<dbReference type="Gene3D" id="3.10.100.10">
    <property type="entry name" value="Mannose-Binding Protein A, subunit A"/>
    <property type="match status" value="1"/>
</dbReference>
<evidence type="ECO:0000259" key="3">
    <source>
        <dbReference type="PROSITE" id="PS50041"/>
    </source>
</evidence>
<keyword evidence="2" id="KW-0812">Transmembrane</keyword>
<proteinExistence type="predicted"/>
<dbReference type="InterPro" id="IPR016186">
    <property type="entry name" value="C-type_lectin-like/link_sf"/>
</dbReference>
<evidence type="ECO:0000313" key="5">
    <source>
        <dbReference type="Proteomes" id="UP000642973"/>
    </source>
</evidence>
<gene>
    <name evidence="4" type="primary">Clec2a</name>
    <name evidence="4" type="ORF">CALVIR_R01356</name>
</gene>
<dbReference type="Pfam" id="PF00059">
    <property type="entry name" value="Lectin_C"/>
    <property type="match status" value="1"/>
</dbReference>
<accession>A0A851CTR3</accession>
<dbReference type="InterPro" id="IPR050828">
    <property type="entry name" value="C-type_lectin/matrix_domain"/>
</dbReference>
<feature type="transmembrane region" description="Helical" evidence="2">
    <location>
        <begin position="12"/>
        <end position="31"/>
    </location>
</feature>
<dbReference type="GO" id="GO:0005886">
    <property type="term" value="C:plasma membrane"/>
    <property type="evidence" value="ECO:0007669"/>
    <property type="project" value="UniProtKB-SubCell"/>
</dbReference>
<comment type="subcellular location">
    <subcellularLocation>
        <location evidence="1">Cell membrane</location>
        <topology evidence="1">Single-pass type II membrane protein</topology>
    </subcellularLocation>
</comment>
<dbReference type="PROSITE" id="PS50041">
    <property type="entry name" value="C_TYPE_LECTIN_2"/>
    <property type="match status" value="1"/>
</dbReference>
<dbReference type="SUPFAM" id="SSF56436">
    <property type="entry name" value="C-type lectin-like"/>
    <property type="match status" value="1"/>
</dbReference>
<evidence type="ECO:0000256" key="2">
    <source>
        <dbReference type="SAM" id="Phobius"/>
    </source>
</evidence>
<reference evidence="4" key="1">
    <citation type="submission" date="2019-10" db="EMBL/GenBank/DDBJ databases">
        <title>Bird 10,000 Genomes (B10K) Project - Family phase.</title>
        <authorList>
            <person name="Zhang G."/>
        </authorList>
    </citation>
    <scope>NUCLEOTIDE SEQUENCE</scope>
    <source>
        <strain evidence="4">B10K-DU-002-55</strain>
        <tissue evidence="4">Muscle</tissue>
    </source>
</reference>
<keyword evidence="5" id="KW-1185">Reference proteome</keyword>
<name>A0A851CTR3_CALVR</name>
<keyword evidence="2" id="KW-0472">Membrane</keyword>
<evidence type="ECO:0000313" key="4">
    <source>
        <dbReference type="EMBL" id="NWI59384.1"/>
    </source>
</evidence>
<feature type="non-terminal residue" evidence="4">
    <location>
        <position position="154"/>
    </location>
</feature>
<comment type="caution">
    <text evidence="4">The sequence shown here is derived from an EMBL/GenBank/DDBJ whole genome shotgun (WGS) entry which is preliminary data.</text>
</comment>
<feature type="domain" description="C-type lectin" evidence="3">
    <location>
        <begin position="83"/>
        <end position="154"/>
    </location>
</feature>
<dbReference type="AlphaFoldDB" id="A0A851CTR3"/>
<sequence length="154" mass="16803">DFSLKCIKDKRIPIGITLLVTGMLLAIVALAGERLFPKLFHGKTAGNNAGGDGLSLFPARKCPSCPSCHIPDIPECLESGIGLGNKCFYFLEKELDWNGSEASCNSQGSRLASIDSPRELEFLVRYGNKEHLWIGLRRGSSGSWEWVNGSLYNG</sequence>
<dbReference type="InterPro" id="IPR001304">
    <property type="entry name" value="C-type_lectin-like"/>
</dbReference>
<dbReference type="Proteomes" id="UP000642973">
    <property type="component" value="Unassembled WGS sequence"/>
</dbReference>
<organism evidence="4 5">
    <name type="scientific">Calyptomena viridis</name>
    <name type="common">Lesser green broadbill</name>
    <dbReference type="NCBI Taxonomy" id="135972"/>
    <lineage>
        <taxon>Eukaryota</taxon>
        <taxon>Metazoa</taxon>
        <taxon>Chordata</taxon>
        <taxon>Craniata</taxon>
        <taxon>Vertebrata</taxon>
        <taxon>Euteleostomi</taxon>
        <taxon>Archelosauria</taxon>
        <taxon>Archosauria</taxon>
        <taxon>Dinosauria</taxon>
        <taxon>Saurischia</taxon>
        <taxon>Theropoda</taxon>
        <taxon>Coelurosauria</taxon>
        <taxon>Aves</taxon>
        <taxon>Neognathae</taxon>
        <taxon>Neoaves</taxon>
        <taxon>Telluraves</taxon>
        <taxon>Australaves</taxon>
        <taxon>Passeriformes</taxon>
        <taxon>Eurylaimidae</taxon>
        <taxon>Calyptomena</taxon>
    </lineage>
</organism>
<keyword evidence="2" id="KW-1133">Transmembrane helix</keyword>
<evidence type="ECO:0000256" key="1">
    <source>
        <dbReference type="ARBA" id="ARBA00004401"/>
    </source>
</evidence>
<feature type="non-terminal residue" evidence="4">
    <location>
        <position position="1"/>
    </location>
</feature>